<keyword evidence="3" id="KW-1185">Reference proteome</keyword>
<protein>
    <submittedName>
        <fullName evidence="2">Ergothioneine biosynthesis protein EgtB</fullName>
    </submittedName>
</protein>
<feature type="domain" description="Sulfatase-modifying factor enzyme-like" evidence="1">
    <location>
        <begin position="175"/>
        <end position="305"/>
    </location>
</feature>
<organism evidence="2 3">
    <name type="scientific">Flavobacterium noncentrifugens</name>
    <dbReference type="NCBI Taxonomy" id="1128970"/>
    <lineage>
        <taxon>Bacteria</taxon>
        <taxon>Pseudomonadati</taxon>
        <taxon>Bacteroidota</taxon>
        <taxon>Flavobacteriia</taxon>
        <taxon>Flavobacteriales</taxon>
        <taxon>Flavobacteriaceae</taxon>
        <taxon>Flavobacterium</taxon>
    </lineage>
</organism>
<dbReference type="EMBL" id="FNEZ01000002">
    <property type="protein sequence ID" value="SDJ56566.1"/>
    <property type="molecule type" value="Genomic_DNA"/>
</dbReference>
<dbReference type="STRING" id="1128970.SAMN04487935_1025"/>
<dbReference type="PANTHER" id="PTHR23150">
    <property type="entry name" value="SULFATASE MODIFYING FACTOR 1, 2"/>
    <property type="match status" value="1"/>
</dbReference>
<name>A0A1G8URS9_9FLAO</name>
<dbReference type="RefSeq" id="WP_091392516.1">
    <property type="nucleotide sequence ID" value="NZ_BKAI01000018.1"/>
</dbReference>
<dbReference type="NCBIfam" id="TIGR03440">
    <property type="entry name" value="egtB_TIGR03440"/>
    <property type="match status" value="1"/>
</dbReference>
<dbReference type="Gene3D" id="3.90.1580.10">
    <property type="entry name" value="paralog of FGE (formylglycine-generating enzyme)"/>
    <property type="match status" value="2"/>
</dbReference>
<dbReference type="InterPro" id="IPR051043">
    <property type="entry name" value="Sulfatase_Mod_Factor_Kinase"/>
</dbReference>
<proteinExistence type="predicted"/>
<dbReference type="Proteomes" id="UP000199580">
    <property type="component" value="Unassembled WGS sequence"/>
</dbReference>
<evidence type="ECO:0000259" key="1">
    <source>
        <dbReference type="Pfam" id="PF03781"/>
    </source>
</evidence>
<accession>A0A1G8URS9</accession>
<dbReference type="GO" id="GO:0052699">
    <property type="term" value="P:ergothioneine biosynthetic process"/>
    <property type="evidence" value="ECO:0007669"/>
    <property type="project" value="InterPro"/>
</dbReference>
<evidence type="ECO:0000313" key="2">
    <source>
        <dbReference type="EMBL" id="SDJ56566.1"/>
    </source>
</evidence>
<dbReference type="AlphaFoldDB" id="A0A1G8URS9"/>
<dbReference type="PANTHER" id="PTHR23150:SF36">
    <property type="entry name" value="HERCYNINE OXYGENASE"/>
    <property type="match status" value="1"/>
</dbReference>
<sequence length="382" mass="45035">MTLQEKFNFVRAACENLCRPLITEDYSVQPSLFASPPKWHLAHVTWFWEQFVLTQYLSGYEVFDDDFSFLFNSYYNNVGKRVLRPVRGLMTRPSVEDVYRYRAYVNENMNKLFEKELSAELIATIEIGFNHEQQHQELLVYDIKYILGNQPTFPAYAKNVFTFKKVPSANIFHKISAGVYEIGHDGNGFAFDNEFGRHKTYIQDFEIADRLVTNAEYLEFMQAGGYSDFNFWHDEGWQWVTSNQVNAPLYWHEIEGSWQYYELGGLQQIALEEPVRHISFYEAFAFAQWKGMRLPTEQEWEVAASKFDWGLLWEWTNSAYLAYPGYVKQPGAIGEYNGKFMINQMVLRGASVATPKEHSRKTYRNFFHPDMRWQYNGIRLVK</sequence>
<dbReference type="InterPro" id="IPR005532">
    <property type="entry name" value="SUMF_dom"/>
</dbReference>
<reference evidence="2 3" key="1">
    <citation type="submission" date="2016-10" db="EMBL/GenBank/DDBJ databases">
        <authorList>
            <person name="de Groot N.N."/>
        </authorList>
    </citation>
    <scope>NUCLEOTIDE SEQUENCE [LARGE SCALE GENOMIC DNA]</scope>
    <source>
        <strain evidence="2 3">CGMCC 1.10076</strain>
    </source>
</reference>
<dbReference type="Pfam" id="PF03781">
    <property type="entry name" value="FGE-sulfatase"/>
    <property type="match status" value="1"/>
</dbReference>
<dbReference type="OrthoDB" id="9768004at2"/>
<dbReference type="InterPro" id="IPR016187">
    <property type="entry name" value="CTDL_fold"/>
</dbReference>
<evidence type="ECO:0000313" key="3">
    <source>
        <dbReference type="Proteomes" id="UP000199580"/>
    </source>
</evidence>
<dbReference type="InterPro" id="IPR042095">
    <property type="entry name" value="SUMF_sf"/>
</dbReference>
<gene>
    <name evidence="2" type="ORF">SAMN04487935_1025</name>
</gene>
<dbReference type="InterPro" id="IPR017806">
    <property type="entry name" value="EgtB"/>
</dbReference>
<dbReference type="SUPFAM" id="SSF56436">
    <property type="entry name" value="C-type lectin-like"/>
    <property type="match status" value="1"/>
</dbReference>